<evidence type="ECO:0000259" key="7">
    <source>
        <dbReference type="Pfam" id="PF01578"/>
    </source>
</evidence>
<evidence type="ECO:0000256" key="2">
    <source>
        <dbReference type="ARBA" id="ARBA00022692"/>
    </source>
</evidence>
<evidence type="ECO:0000256" key="6">
    <source>
        <dbReference type="SAM" id="Phobius"/>
    </source>
</evidence>
<keyword evidence="4 6" id="KW-1133">Transmembrane helix</keyword>
<keyword evidence="2 6" id="KW-0812">Transmembrane</keyword>
<dbReference type="AlphaFoldDB" id="A0A6B2M480"/>
<comment type="caution">
    <text evidence="8">The sequence shown here is derived from an EMBL/GenBank/DDBJ whole genome shotgun (WGS) entry which is preliminary data.</text>
</comment>
<protein>
    <submittedName>
        <fullName evidence="8">Cytochrome c biogenesis protein CcsA</fullName>
    </submittedName>
</protein>
<evidence type="ECO:0000256" key="1">
    <source>
        <dbReference type="ARBA" id="ARBA00004141"/>
    </source>
</evidence>
<evidence type="ECO:0000256" key="3">
    <source>
        <dbReference type="ARBA" id="ARBA00022748"/>
    </source>
</evidence>
<feature type="transmembrane region" description="Helical" evidence="6">
    <location>
        <begin position="427"/>
        <end position="453"/>
    </location>
</feature>
<dbReference type="PANTHER" id="PTHR30071:SF1">
    <property type="entry name" value="CYTOCHROME B_B6 PROTEIN-RELATED"/>
    <property type="match status" value="1"/>
</dbReference>
<feature type="transmembrane region" description="Helical" evidence="6">
    <location>
        <begin position="303"/>
        <end position="321"/>
    </location>
</feature>
<name>A0A6B2M480_9BACT</name>
<reference evidence="8 9" key="1">
    <citation type="submission" date="2020-02" db="EMBL/GenBank/DDBJ databases">
        <title>Albibacoteraceae fam. nov., the first described family within the subdivision 4 Verrucomicrobia.</title>
        <authorList>
            <person name="Xi F."/>
        </authorList>
    </citation>
    <scope>NUCLEOTIDE SEQUENCE [LARGE SCALE GENOMIC DNA]</scope>
    <source>
        <strain evidence="8 9">CK1056</strain>
    </source>
</reference>
<evidence type="ECO:0000313" key="8">
    <source>
        <dbReference type="EMBL" id="NDV63102.1"/>
    </source>
</evidence>
<sequence length="598" mass="66736">MKRVFPVIFWLIALSLVWPVFKPLVRKADSPEASLGQMSVLEGGRVKPLDSVARSTLLLFRGKQSIRTESGKVTATEWFTDLLLNRDAVADMPVFRIDHPNILGMFGLEAGTKKYFSYAELEPYLSRIQEQARQVSENSDLRGPYEKAINQLFGNLMQYQLLSQTVYPLRLRDSLPVFYNAVAGSILESRMLMGGDSPVIPDPAKSRLMRIHMQQLDFMGRTPLFLLFHDGDWIKPSELLQSAVGEAGVLPDQLTALASAADARQNGDESAFAEAVAQLTSFGPDQVDANPGVEYYFNQSQPFIVSLGLYVFVALLVFLGWQFSMSLFLPSAYGILLLGLVIHTVGLILRVIITGYAPVTNLYSSAVFTGWVAVLLSVGFEYFQRKGVGSLAAATVGFLTLLVAHHLSDSGDTMEKMRAVLNSNFWLSTHVITIVMGYGATFLAGFLGLIYILYGWFRRGLDKEMQKSFHRMIFGAICFSLLFSFIGTVLGGIWADQSWGRFWGWDPKENGALMLVLWTTMIIHGLRCGMFKTRGLVNLAIGGNMITAWSWFGTNMLGVGLHSYGFMDSAFFWLVIFWLSQLLFIGVEWLIPVRVKKI</sequence>
<feature type="transmembrane region" description="Helical" evidence="6">
    <location>
        <begin position="333"/>
        <end position="356"/>
    </location>
</feature>
<evidence type="ECO:0000256" key="5">
    <source>
        <dbReference type="ARBA" id="ARBA00023136"/>
    </source>
</evidence>
<feature type="domain" description="Cytochrome c assembly protein" evidence="7">
    <location>
        <begin position="360"/>
        <end position="562"/>
    </location>
</feature>
<dbReference type="GO" id="GO:0005886">
    <property type="term" value="C:plasma membrane"/>
    <property type="evidence" value="ECO:0007669"/>
    <property type="project" value="TreeGrafter"/>
</dbReference>
<dbReference type="GO" id="GO:0017004">
    <property type="term" value="P:cytochrome complex assembly"/>
    <property type="evidence" value="ECO:0007669"/>
    <property type="project" value="UniProtKB-KW"/>
</dbReference>
<keyword evidence="3" id="KW-0201">Cytochrome c-type biogenesis</keyword>
<keyword evidence="5 6" id="KW-0472">Membrane</keyword>
<feature type="transmembrane region" description="Helical" evidence="6">
    <location>
        <begin position="362"/>
        <end position="380"/>
    </location>
</feature>
<feature type="transmembrane region" description="Helical" evidence="6">
    <location>
        <begin position="572"/>
        <end position="591"/>
    </location>
</feature>
<dbReference type="Proteomes" id="UP000478417">
    <property type="component" value="Unassembled WGS sequence"/>
</dbReference>
<organism evidence="8 9">
    <name type="scientific">Oceanipulchritudo coccoides</name>
    <dbReference type="NCBI Taxonomy" id="2706888"/>
    <lineage>
        <taxon>Bacteria</taxon>
        <taxon>Pseudomonadati</taxon>
        <taxon>Verrucomicrobiota</taxon>
        <taxon>Opitutia</taxon>
        <taxon>Puniceicoccales</taxon>
        <taxon>Oceanipulchritudinaceae</taxon>
        <taxon>Oceanipulchritudo</taxon>
    </lineage>
</organism>
<evidence type="ECO:0000256" key="4">
    <source>
        <dbReference type="ARBA" id="ARBA00022989"/>
    </source>
</evidence>
<dbReference type="EMBL" id="JAAGNX010000003">
    <property type="protein sequence ID" value="NDV63102.1"/>
    <property type="molecule type" value="Genomic_DNA"/>
</dbReference>
<evidence type="ECO:0000313" key="9">
    <source>
        <dbReference type="Proteomes" id="UP000478417"/>
    </source>
</evidence>
<comment type="subcellular location">
    <subcellularLocation>
        <location evidence="1">Membrane</location>
        <topology evidence="1">Multi-pass membrane protein</topology>
    </subcellularLocation>
</comment>
<proteinExistence type="predicted"/>
<dbReference type="InterPro" id="IPR002541">
    <property type="entry name" value="Cyt_c_assembly"/>
</dbReference>
<dbReference type="InterPro" id="IPR045062">
    <property type="entry name" value="Cyt_c_biogenesis_CcsA/CcmC"/>
</dbReference>
<feature type="transmembrane region" description="Helical" evidence="6">
    <location>
        <begin position="473"/>
        <end position="495"/>
    </location>
</feature>
<feature type="transmembrane region" description="Helical" evidence="6">
    <location>
        <begin position="535"/>
        <end position="552"/>
    </location>
</feature>
<dbReference type="PANTHER" id="PTHR30071">
    <property type="entry name" value="HEME EXPORTER PROTEIN C"/>
    <property type="match status" value="1"/>
</dbReference>
<accession>A0A6B2M480</accession>
<gene>
    <name evidence="8" type="primary">ccsA</name>
    <name evidence="8" type="ORF">G0Q06_11615</name>
</gene>
<feature type="transmembrane region" description="Helical" evidence="6">
    <location>
        <begin position="511"/>
        <end position="528"/>
    </location>
</feature>
<dbReference type="Pfam" id="PF01578">
    <property type="entry name" value="Cytochrom_C_asm"/>
    <property type="match status" value="1"/>
</dbReference>
<dbReference type="GO" id="GO:0020037">
    <property type="term" value="F:heme binding"/>
    <property type="evidence" value="ECO:0007669"/>
    <property type="project" value="InterPro"/>
</dbReference>
<keyword evidence="9" id="KW-1185">Reference proteome</keyword>
<feature type="transmembrane region" description="Helical" evidence="6">
    <location>
        <begin position="387"/>
        <end position="407"/>
    </location>
</feature>
<dbReference type="RefSeq" id="WP_163966136.1">
    <property type="nucleotide sequence ID" value="NZ_JAAGNX010000003.1"/>
</dbReference>